<dbReference type="eggNOG" id="COG0591">
    <property type="taxonomic scope" value="Bacteria"/>
</dbReference>
<feature type="transmembrane region" description="Helical" evidence="12">
    <location>
        <begin position="157"/>
        <end position="174"/>
    </location>
</feature>
<feature type="transmembrane region" description="Helical" evidence="12">
    <location>
        <begin position="64"/>
        <end position="84"/>
    </location>
</feature>
<dbReference type="SMART" id="SM00387">
    <property type="entry name" value="HATPase_c"/>
    <property type="match status" value="1"/>
</dbReference>
<dbReference type="eggNOG" id="COG4251">
    <property type="taxonomic scope" value="Bacteria"/>
</dbReference>
<evidence type="ECO:0000256" key="11">
    <source>
        <dbReference type="PROSITE-ProRule" id="PRU00169"/>
    </source>
</evidence>
<dbReference type="HOGENOM" id="CLU_000445_22_0_6"/>
<dbReference type="InterPro" id="IPR003661">
    <property type="entry name" value="HisK_dim/P_dom"/>
</dbReference>
<feature type="domain" description="Response regulatory" evidence="14">
    <location>
        <begin position="1032"/>
        <end position="1145"/>
    </location>
</feature>
<gene>
    <name evidence="15" type="ORF">OM33_15465</name>
</gene>
<dbReference type="InterPro" id="IPR011006">
    <property type="entry name" value="CheY-like_superfamily"/>
</dbReference>
<feature type="transmembrane region" description="Helical" evidence="12">
    <location>
        <begin position="408"/>
        <end position="429"/>
    </location>
</feature>
<evidence type="ECO:0000256" key="4">
    <source>
        <dbReference type="ARBA" id="ARBA00012438"/>
    </source>
</evidence>
<dbReference type="Gene3D" id="3.30.450.20">
    <property type="entry name" value="PAS domain"/>
    <property type="match status" value="1"/>
</dbReference>
<evidence type="ECO:0000256" key="1">
    <source>
        <dbReference type="ARBA" id="ARBA00000085"/>
    </source>
</evidence>
<dbReference type="GO" id="GO:0009927">
    <property type="term" value="F:histidine phosphotransfer kinase activity"/>
    <property type="evidence" value="ECO:0007669"/>
    <property type="project" value="TreeGrafter"/>
</dbReference>
<dbReference type="PROSITE" id="PS50109">
    <property type="entry name" value="HIS_KIN"/>
    <property type="match status" value="1"/>
</dbReference>
<dbReference type="GO" id="GO:0005886">
    <property type="term" value="C:plasma membrane"/>
    <property type="evidence" value="ECO:0007669"/>
    <property type="project" value="TreeGrafter"/>
</dbReference>
<dbReference type="InterPro" id="IPR035965">
    <property type="entry name" value="PAS-like_dom_sf"/>
</dbReference>
<dbReference type="GO" id="GO:0022857">
    <property type="term" value="F:transmembrane transporter activity"/>
    <property type="evidence" value="ECO:0007669"/>
    <property type="project" value="InterPro"/>
</dbReference>
<feature type="transmembrane region" description="Helical" evidence="12">
    <location>
        <begin position="330"/>
        <end position="357"/>
    </location>
</feature>
<dbReference type="Gene3D" id="1.20.1730.10">
    <property type="entry name" value="Sodium/glucose cotransporter"/>
    <property type="match status" value="1"/>
</dbReference>
<dbReference type="OrthoDB" id="9764438at2"/>
<proteinExistence type="inferred from homology"/>
<feature type="transmembrane region" description="Helical" evidence="12">
    <location>
        <begin position="195"/>
        <end position="213"/>
    </location>
</feature>
<dbReference type="Pfam" id="PF00512">
    <property type="entry name" value="HisKA"/>
    <property type="match status" value="1"/>
</dbReference>
<dbReference type="Pfam" id="PF12860">
    <property type="entry name" value="PAS_7"/>
    <property type="match status" value="1"/>
</dbReference>
<dbReference type="CDD" id="cd00075">
    <property type="entry name" value="HATPase"/>
    <property type="match status" value="1"/>
</dbReference>
<dbReference type="Gene3D" id="3.40.50.2300">
    <property type="match status" value="1"/>
</dbReference>
<comment type="subcellular location">
    <subcellularLocation>
        <location evidence="2">Membrane</location>
        <topology evidence="2">Multi-pass membrane protein</topology>
    </subcellularLocation>
</comment>
<dbReference type="AlphaFoldDB" id="A0A0A7EJ13"/>
<dbReference type="InterPro" id="IPR036890">
    <property type="entry name" value="HATPase_C_sf"/>
</dbReference>
<dbReference type="FunFam" id="3.30.565.10:FF:000049">
    <property type="entry name" value="Two-component sensor histidine kinase"/>
    <property type="match status" value="1"/>
</dbReference>
<dbReference type="Pfam" id="PF00072">
    <property type="entry name" value="Response_reg"/>
    <property type="match status" value="1"/>
</dbReference>
<dbReference type="SMART" id="SM00448">
    <property type="entry name" value="REC"/>
    <property type="match status" value="1"/>
</dbReference>
<dbReference type="Pfam" id="PF02518">
    <property type="entry name" value="HATPase_c"/>
    <property type="match status" value="1"/>
</dbReference>
<dbReference type="InterPro" id="IPR001789">
    <property type="entry name" value="Sig_transdc_resp-reg_receiver"/>
</dbReference>
<evidence type="ECO:0000256" key="8">
    <source>
        <dbReference type="ARBA" id="ARBA00022777"/>
    </source>
</evidence>
<dbReference type="STRING" id="1348114.OM33_15465"/>
<feature type="transmembrane region" description="Helical" evidence="12">
    <location>
        <begin position="469"/>
        <end position="490"/>
    </location>
</feature>
<evidence type="ECO:0000256" key="12">
    <source>
        <dbReference type="SAM" id="Phobius"/>
    </source>
</evidence>
<evidence type="ECO:0000313" key="15">
    <source>
        <dbReference type="EMBL" id="AIY66543.1"/>
    </source>
</evidence>
<comment type="catalytic activity">
    <reaction evidence="1">
        <text>ATP + protein L-histidine = ADP + protein N-phospho-L-histidine.</text>
        <dbReference type="EC" id="2.7.13.3"/>
    </reaction>
</comment>
<dbReference type="RefSeq" id="WP_040134844.1">
    <property type="nucleotide sequence ID" value="NZ_CP009889.1"/>
</dbReference>
<dbReference type="KEGG" id="pseo:OM33_15465"/>
<dbReference type="InterPro" id="IPR003594">
    <property type="entry name" value="HATPase_dom"/>
</dbReference>
<evidence type="ECO:0000256" key="10">
    <source>
        <dbReference type="ARBA" id="ARBA00023136"/>
    </source>
</evidence>
<name>A0A0A7EJ13_9GAMM</name>
<dbReference type="InterPro" id="IPR004358">
    <property type="entry name" value="Sig_transdc_His_kin-like_C"/>
</dbReference>
<sequence>MLTIWSVSAIAFVYLAVLFAIAYFSEKYKVQSFKSLVYGLTLAVYCTSWSFYGTTAQAANNGWWLAPTYVGSLLLFIFGWQVYLKISEICQTHKITSISDFIATRYGQSSSLAGIITAISVFAIIPYISLQLSAISQSTMLIAGGNTDAAQSIFQDGTFYITLVLAIFAILFGANKLRPNAHNLGLMNSIAFESLLKLFAFLAIGLYVCFGLFESPSALMQAAKSADLQNQVAERGSANYVYISHMILGLLAMLCLPRQFHVSFVERDEQTDIKKARWIFPLYLLLLNVCTLPIGYAGLLLLDQQSVAFDTFVLALPLAFDNQGLALTAYLGGFSAAISMVILSAIVLSVMITNDIINPLLLTKSKTKNAESGLSPEGILMARKVVILGVLIASYFCHKLLSSTNSLANVGLMSFTLVAQFAPALLLGLVWRGAARKAAKYAILTGFAVWVYSLLLPSIATSLNWQMSWLTLGPLGLGFLAPADFLGLGLDSISQTLLLSLTFNTLVFVYISLKRGAEVAEQLQAEKFVFSVEQQHANNIKHQLSVDELSRLLLRFVDGTTGQQIIEYNFPTQGADWLKPADAKLETIVAREMAAVIGGASANLVLTAAKNKQHGQLSEVANIVDEASQVLKFNRDLLQSTIENVNQGISVVDGDLNLVAWNSVYQTMFHYPENALYIGRPIADIIRFNAERGLFKTNNIENEITKRLAFLKTGSAYKYQRAHQNGRVFEMQGNPLPSGGFVTTFSDVTEFVNTQDALKEANTNLEQKVNERTHALTQANLDLAEATESKTRFFAAASHDLLQPFNAASLFCSVMEEKSQGSEYAELASNIKNSLTSAEELLSSILELTKLESGNLKIEKSQFSIAKLLTPLSAEFSALASEKGLTFKSHFDEIMVNCDRTLLRRVVQNLLSNAVRYTQTGEVTLNCEKAGKYLVLSVTDTGPGIASEDQSLIFQEFKQLDGQDKAQGLGLGLAITKRISDALQLALTVQSKVGHGSQFSIQMPIAAEGEHNQEHTSLSPNIEQSASFNGLTVWLIDNDKTVLQALAKRLQTWGCDVKTATNKSQLEALKENKPLPMLIIADYHLDDGITGVTLLDECGLSHLPCIINTAEHDESVRELISDAGYPLLYKPVKAPALKRLIKKLCA</sequence>
<evidence type="ECO:0000256" key="2">
    <source>
        <dbReference type="ARBA" id="ARBA00004141"/>
    </source>
</evidence>
<dbReference type="Proteomes" id="UP000030341">
    <property type="component" value="Chromosome 2"/>
</dbReference>
<feature type="transmembrane region" description="Helical" evidence="12">
    <location>
        <begin position="278"/>
        <end position="302"/>
    </location>
</feature>
<keyword evidence="16" id="KW-1185">Reference proteome</keyword>
<dbReference type="EMBL" id="CP009889">
    <property type="protein sequence ID" value="AIY66543.1"/>
    <property type="molecule type" value="Genomic_DNA"/>
</dbReference>
<dbReference type="PANTHER" id="PTHR43047">
    <property type="entry name" value="TWO-COMPONENT HISTIDINE PROTEIN KINASE"/>
    <property type="match status" value="1"/>
</dbReference>
<dbReference type="PROSITE" id="PS50110">
    <property type="entry name" value="RESPONSE_REGULATORY"/>
    <property type="match status" value="1"/>
</dbReference>
<feature type="transmembrane region" description="Helical" evidence="12">
    <location>
        <begin position="441"/>
        <end position="463"/>
    </location>
</feature>
<protein>
    <recommendedName>
        <fullName evidence="4">histidine kinase</fullName>
        <ecNumber evidence="4">2.7.13.3</ecNumber>
    </recommendedName>
</protein>
<dbReference type="PANTHER" id="PTHR43047:SF9">
    <property type="entry name" value="HISTIDINE KINASE"/>
    <property type="match status" value="1"/>
</dbReference>
<feature type="transmembrane region" description="Helical" evidence="12">
    <location>
        <begin position="6"/>
        <end position="24"/>
    </location>
</feature>
<dbReference type="InterPro" id="IPR005467">
    <property type="entry name" value="His_kinase_dom"/>
</dbReference>
<dbReference type="InterPro" id="IPR038377">
    <property type="entry name" value="Na/Glc_symporter_sf"/>
</dbReference>
<feature type="transmembrane region" description="Helical" evidence="12">
    <location>
        <begin position="240"/>
        <end position="257"/>
    </location>
</feature>
<evidence type="ECO:0000256" key="6">
    <source>
        <dbReference type="ARBA" id="ARBA00022679"/>
    </source>
</evidence>
<dbReference type="EC" id="2.7.13.3" evidence="4"/>
<evidence type="ECO:0000256" key="7">
    <source>
        <dbReference type="ARBA" id="ARBA00022692"/>
    </source>
</evidence>
<dbReference type="GO" id="GO:0000155">
    <property type="term" value="F:phosphorelay sensor kinase activity"/>
    <property type="evidence" value="ECO:0007669"/>
    <property type="project" value="InterPro"/>
</dbReference>
<keyword evidence="9 12" id="KW-1133">Transmembrane helix</keyword>
<evidence type="ECO:0000256" key="9">
    <source>
        <dbReference type="ARBA" id="ARBA00022989"/>
    </source>
</evidence>
<keyword evidence="7 12" id="KW-0812">Transmembrane</keyword>
<dbReference type="InterPro" id="IPR036097">
    <property type="entry name" value="HisK_dim/P_sf"/>
</dbReference>
<dbReference type="SUPFAM" id="SSF47384">
    <property type="entry name" value="Homodimeric domain of signal transducing histidine kinase"/>
    <property type="match status" value="1"/>
</dbReference>
<organism evidence="15 16">
    <name type="scientific">Pseudoalteromonas piratica</name>
    <dbReference type="NCBI Taxonomy" id="1348114"/>
    <lineage>
        <taxon>Bacteria</taxon>
        <taxon>Pseudomonadati</taxon>
        <taxon>Pseudomonadota</taxon>
        <taxon>Gammaproteobacteria</taxon>
        <taxon>Alteromonadales</taxon>
        <taxon>Pseudoalteromonadaceae</taxon>
        <taxon>Pseudoalteromonas</taxon>
    </lineage>
</organism>
<dbReference type="InterPro" id="IPR001734">
    <property type="entry name" value="Na/solute_symporter"/>
</dbReference>
<keyword evidence="8 15" id="KW-0418">Kinase</keyword>
<feature type="transmembrane region" description="Helical" evidence="12">
    <location>
        <begin position="378"/>
        <end position="396"/>
    </location>
</feature>
<evidence type="ECO:0000313" key="16">
    <source>
        <dbReference type="Proteomes" id="UP000030341"/>
    </source>
</evidence>
<evidence type="ECO:0000256" key="5">
    <source>
        <dbReference type="ARBA" id="ARBA00022553"/>
    </source>
</evidence>
<evidence type="ECO:0000259" key="13">
    <source>
        <dbReference type="PROSITE" id="PS50109"/>
    </source>
</evidence>
<dbReference type="PROSITE" id="PS50283">
    <property type="entry name" value="NA_SOLUT_SYMP_3"/>
    <property type="match status" value="1"/>
</dbReference>
<dbReference type="CDD" id="cd00082">
    <property type="entry name" value="HisKA"/>
    <property type="match status" value="1"/>
</dbReference>
<feature type="transmembrane region" description="Helical" evidence="12">
    <location>
        <begin position="497"/>
        <end position="513"/>
    </location>
</feature>
<dbReference type="Gene3D" id="3.30.565.10">
    <property type="entry name" value="Histidine kinase-like ATPase, C-terminal domain"/>
    <property type="match status" value="1"/>
</dbReference>
<keyword evidence="6" id="KW-0808">Transferase</keyword>
<feature type="modified residue" description="4-aspartylphosphate" evidence="11">
    <location>
        <position position="1082"/>
    </location>
</feature>
<dbReference type="SUPFAM" id="SSF52172">
    <property type="entry name" value="CheY-like"/>
    <property type="match status" value="1"/>
</dbReference>
<comment type="similarity">
    <text evidence="3">Belongs to the sodium:solute symporter (SSF) (TC 2.A.21) family.</text>
</comment>
<evidence type="ECO:0000256" key="3">
    <source>
        <dbReference type="ARBA" id="ARBA00006434"/>
    </source>
</evidence>
<dbReference type="PRINTS" id="PR00344">
    <property type="entry name" value="BCTRLSENSOR"/>
</dbReference>
<accession>A0A0A7EJ13</accession>
<dbReference type="Gene3D" id="1.10.287.130">
    <property type="match status" value="1"/>
</dbReference>
<dbReference type="SUPFAM" id="SSF55874">
    <property type="entry name" value="ATPase domain of HSP90 chaperone/DNA topoisomerase II/histidine kinase"/>
    <property type="match status" value="1"/>
</dbReference>
<dbReference type="SUPFAM" id="SSF55785">
    <property type="entry name" value="PYP-like sensor domain (PAS domain)"/>
    <property type="match status" value="1"/>
</dbReference>
<feature type="transmembrane region" description="Helical" evidence="12">
    <location>
        <begin position="112"/>
        <end position="130"/>
    </location>
</feature>
<keyword evidence="5 11" id="KW-0597">Phosphoprotein</keyword>
<dbReference type="CDD" id="cd10322">
    <property type="entry name" value="SLC5sbd"/>
    <property type="match status" value="1"/>
</dbReference>
<reference evidence="15 16" key="1">
    <citation type="submission" date="2014-11" db="EMBL/GenBank/DDBJ databases">
        <title>Complete Genome Sequence of Pseudoalteromonas sp. Strain OCN003 Isolated from Kaneohe Bay, Oahu, Hawaii.</title>
        <authorList>
            <person name="Beurmann S."/>
            <person name="Videau P."/>
            <person name="Ushijima B."/>
            <person name="Smith A.M."/>
            <person name="Aeby G.S."/>
            <person name="Callahan S.M."/>
            <person name="Belcaid M."/>
        </authorList>
    </citation>
    <scope>NUCLEOTIDE SEQUENCE [LARGE SCALE GENOMIC DNA]</scope>
    <source>
        <strain evidence="15 16">OCN003</strain>
    </source>
</reference>
<keyword evidence="10 12" id="KW-0472">Membrane</keyword>
<dbReference type="SMART" id="SM00388">
    <property type="entry name" value="HisKA"/>
    <property type="match status" value="1"/>
</dbReference>
<feature type="transmembrane region" description="Helical" evidence="12">
    <location>
        <begin position="36"/>
        <end position="52"/>
    </location>
</feature>
<feature type="domain" description="Histidine kinase" evidence="13">
    <location>
        <begin position="796"/>
        <end position="1007"/>
    </location>
</feature>
<evidence type="ECO:0000259" key="14">
    <source>
        <dbReference type="PROSITE" id="PS50110"/>
    </source>
</evidence>